<accession>A0AA88MXJ4</accession>
<protein>
    <submittedName>
        <fullName evidence="2">Uncharacterized protein</fullName>
    </submittedName>
</protein>
<keyword evidence="1" id="KW-0175">Coiled coil</keyword>
<proteinExistence type="predicted"/>
<dbReference type="EMBL" id="JAUPFM010000007">
    <property type="protein sequence ID" value="KAK2847229.1"/>
    <property type="molecule type" value="Genomic_DNA"/>
</dbReference>
<sequence>MLKPRQPGDSPPVFGKPWFWQRSSSTMESTRGLAQVIMEMRDEIQKLEAENRELRGDLGPRSFLPVPRETRTGSAAAAAEENPYLNLRRNASAPVLEGQYNENNIMTVRRYSVSSNLSGLTMREGRTDRTRPSDSRWGRLQEEIQNGNGMFDHSAKGDAGKVTNRHSLQEYVHKNRAKVKTVTFLLPVDDIYTSRPVLTKDQELPSITETDS</sequence>
<keyword evidence="3" id="KW-1185">Reference proteome</keyword>
<feature type="coiled-coil region" evidence="1">
    <location>
        <begin position="30"/>
        <end position="57"/>
    </location>
</feature>
<evidence type="ECO:0000313" key="3">
    <source>
        <dbReference type="Proteomes" id="UP001187415"/>
    </source>
</evidence>
<dbReference type="Proteomes" id="UP001187415">
    <property type="component" value="Unassembled WGS sequence"/>
</dbReference>
<evidence type="ECO:0000313" key="2">
    <source>
        <dbReference type="EMBL" id="KAK2847229.1"/>
    </source>
</evidence>
<organism evidence="2 3">
    <name type="scientific">Channa striata</name>
    <name type="common">Snakehead murrel</name>
    <name type="synonym">Ophicephalus striatus</name>
    <dbReference type="NCBI Taxonomy" id="64152"/>
    <lineage>
        <taxon>Eukaryota</taxon>
        <taxon>Metazoa</taxon>
        <taxon>Chordata</taxon>
        <taxon>Craniata</taxon>
        <taxon>Vertebrata</taxon>
        <taxon>Euteleostomi</taxon>
        <taxon>Actinopterygii</taxon>
        <taxon>Neopterygii</taxon>
        <taxon>Teleostei</taxon>
        <taxon>Neoteleostei</taxon>
        <taxon>Acanthomorphata</taxon>
        <taxon>Anabantaria</taxon>
        <taxon>Anabantiformes</taxon>
        <taxon>Channoidei</taxon>
        <taxon>Channidae</taxon>
        <taxon>Channa</taxon>
    </lineage>
</organism>
<comment type="caution">
    <text evidence="2">The sequence shown here is derived from an EMBL/GenBank/DDBJ whole genome shotgun (WGS) entry which is preliminary data.</text>
</comment>
<reference evidence="2" key="1">
    <citation type="submission" date="2023-07" db="EMBL/GenBank/DDBJ databases">
        <title>Chromosome-level Genome Assembly of Striped Snakehead (Channa striata).</title>
        <authorList>
            <person name="Liu H."/>
        </authorList>
    </citation>
    <scope>NUCLEOTIDE SEQUENCE</scope>
    <source>
        <strain evidence="2">Gz</strain>
        <tissue evidence="2">Muscle</tissue>
    </source>
</reference>
<evidence type="ECO:0000256" key="1">
    <source>
        <dbReference type="SAM" id="Coils"/>
    </source>
</evidence>
<gene>
    <name evidence="2" type="ORF">Q5P01_010228</name>
</gene>
<dbReference type="AlphaFoldDB" id="A0AA88MXJ4"/>
<name>A0AA88MXJ4_CHASR</name>